<sequence length="95" mass="10452">MFPGGWARAAASFQMPRFRCLTFKRPRPARQPYNIMSGSESNTVRPPTHAESFWPINTTVAIHDDNDNNDTSPCSGAFNAVSASVASQPRQRIGV</sequence>
<evidence type="ECO:0000256" key="1">
    <source>
        <dbReference type="SAM" id="MobiDB-lite"/>
    </source>
</evidence>
<organism evidence="2 3">
    <name type="scientific">Diaporthe helianthi</name>
    <dbReference type="NCBI Taxonomy" id="158607"/>
    <lineage>
        <taxon>Eukaryota</taxon>
        <taxon>Fungi</taxon>
        <taxon>Dikarya</taxon>
        <taxon>Ascomycota</taxon>
        <taxon>Pezizomycotina</taxon>
        <taxon>Sordariomycetes</taxon>
        <taxon>Sordariomycetidae</taxon>
        <taxon>Diaporthales</taxon>
        <taxon>Diaporthaceae</taxon>
        <taxon>Diaporthe</taxon>
    </lineage>
</organism>
<reference evidence="2" key="1">
    <citation type="submission" date="2017-09" db="EMBL/GenBank/DDBJ databases">
        <title>Polyketide synthases of a Diaporthe helianthi virulent isolate.</title>
        <authorList>
            <person name="Baroncelli R."/>
        </authorList>
    </citation>
    <scope>NUCLEOTIDE SEQUENCE [LARGE SCALE GENOMIC DNA]</scope>
    <source>
        <strain evidence="2">7/96</strain>
    </source>
</reference>
<gene>
    <name evidence="2" type="ORF">DHEL01_v206198</name>
</gene>
<dbReference type="AlphaFoldDB" id="A0A2P5HYS7"/>
<dbReference type="InParanoid" id="A0A2P5HYS7"/>
<evidence type="ECO:0000313" key="3">
    <source>
        <dbReference type="Proteomes" id="UP000094444"/>
    </source>
</evidence>
<proteinExistence type="predicted"/>
<keyword evidence="3" id="KW-1185">Reference proteome</keyword>
<feature type="compositionally biased region" description="Polar residues" evidence="1">
    <location>
        <begin position="34"/>
        <end position="45"/>
    </location>
</feature>
<feature type="region of interest" description="Disordered" evidence="1">
    <location>
        <begin position="29"/>
        <end position="49"/>
    </location>
</feature>
<dbReference type="EMBL" id="MAVT02000491">
    <property type="protein sequence ID" value="POS75406.1"/>
    <property type="molecule type" value="Genomic_DNA"/>
</dbReference>
<dbReference type="Proteomes" id="UP000094444">
    <property type="component" value="Unassembled WGS sequence"/>
</dbReference>
<protein>
    <submittedName>
        <fullName evidence="2">Uncharacterized protein</fullName>
    </submittedName>
</protein>
<accession>A0A2P5HYS7</accession>
<evidence type="ECO:0000313" key="2">
    <source>
        <dbReference type="EMBL" id="POS75406.1"/>
    </source>
</evidence>
<name>A0A2P5HYS7_DIAHE</name>
<comment type="caution">
    <text evidence="2">The sequence shown here is derived from an EMBL/GenBank/DDBJ whole genome shotgun (WGS) entry which is preliminary data.</text>
</comment>